<feature type="domain" description="AMP-binding enzyme C-terminal" evidence="2">
    <location>
        <begin position="363"/>
        <end position="437"/>
    </location>
</feature>
<dbReference type="GO" id="GO:0016877">
    <property type="term" value="F:ligase activity, forming carbon-sulfur bonds"/>
    <property type="evidence" value="ECO:0007669"/>
    <property type="project" value="UniProtKB-ARBA"/>
</dbReference>
<proteinExistence type="predicted"/>
<dbReference type="Proteomes" id="UP000024836">
    <property type="component" value="Unassembled WGS sequence"/>
</dbReference>
<dbReference type="Pfam" id="PF00501">
    <property type="entry name" value="AMP-binding"/>
    <property type="match status" value="1"/>
</dbReference>
<reference evidence="3 4" key="1">
    <citation type="submission" date="2013-04" db="EMBL/GenBank/DDBJ databases">
        <title>Shimia sp. 22II-S11-Z10 Genome Sequencing.</title>
        <authorList>
            <person name="Lai Q."/>
            <person name="Li G."/>
            <person name="Shao Z."/>
        </authorList>
    </citation>
    <scope>NUCLEOTIDE SEQUENCE [LARGE SCALE GENOMIC DNA]</scope>
    <source>
        <strain evidence="4">22II-S11-Z10</strain>
    </source>
</reference>
<dbReference type="CDD" id="cd04433">
    <property type="entry name" value="AFD_class_I"/>
    <property type="match status" value="1"/>
</dbReference>
<evidence type="ECO:0000313" key="3">
    <source>
        <dbReference type="EMBL" id="KCV82150.1"/>
    </source>
</evidence>
<comment type="caution">
    <text evidence="3">The sequence shown here is derived from an EMBL/GenBank/DDBJ whole genome shotgun (WGS) entry which is preliminary data.</text>
</comment>
<dbReference type="InterPro" id="IPR025110">
    <property type="entry name" value="AMP-bd_C"/>
</dbReference>
<dbReference type="Pfam" id="PF13193">
    <property type="entry name" value="AMP-binding_C"/>
    <property type="match status" value="1"/>
</dbReference>
<organism evidence="3 4">
    <name type="scientific">Actibacterium atlanticum</name>
    <dbReference type="NCBI Taxonomy" id="1461693"/>
    <lineage>
        <taxon>Bacteria</taxon>
        <taxon>Pseudomonadati</taxon>
        <taxon>Pseudomonadota</taxon>
        <taxon>Alphaproteobacteria</taxon>
        <taxon>Rhodobacterales</taxon>
        <taxon>Roseobacteraceae</taxon>
        <taxon>Actibacterium</taxon>
    </lineage>
</organism>
<evidence type="ECO:0000259" key="1">
    <source>
        <dbReference type="Pfam" id="PF00501"/>
    </source>
</evidence>
<accession>A0A058ZLR5</accession>
<dbReference type="OrthoDB" id="9803968at2"/>
<dbReference type="InterPro" id="IPR050237">
    <property type="entry name" value="ATP-dep_AMP-bd_enzyme"/>
</dbReference>
<dbReference type="PANTHER" id="PTHR43767:SF10">
    <property type="entry name" value="SURFACTIN SYNTHASE SUBUNIT 1"/>
    <property type="match status" value="1"/>
</dbReference>
<evidence type="ECO:0000313" key="4">
    <source>
        <dbReference type="Proteomes" id="UP000024836"/>
    </source>
</evidence>
<name>A0A058ZLR5_9RHOB</name>
<dbReference type="RefSeq" id="WP_035250984.1">
    <property type="nucleotide sequence ID" value="NZ_AQQY01000005.1"/>
</dbReference>
<protein>
    <submittedName>
        <fullName evidence="3">AMP-dependent synthetase</fullName>
    </submittedName>
</protein>
<dbReference type="InterPro" id="IPR045851">
    <property type="entry name" value="AMP-bd_C_sf"/>
</dbReference>
<keyword evidence="4" id="KW-1185">Reference proteome</keyword>
<dbReference type="STRING" id="1461693.ATO10_09903"/>
<dbReference type="PANTHER" id="PTHR43767">
    <property type="entry name" value="LONG-CHAIN-FATTY-ACID--COA LIGASE"/>
    <property type="match status" value="1"/>
</dbReference>
<dbReference type="AlphaFoldDB" id="A0A058ZLR5"/>
<dbReference type="SUPFAM" id="SSF56801">
    <property type="entry name" value="Acetyl-CoA synthetase-like"/>
    <property type="match status" value="1"/>
</dbReference>
<dbReference type="InterPro" id="IPR042099">
    <property type="entry name" value="ANL_N_sf"/>
</dbReference>
<dbReference type="EMBL" id="AQQY01000005">
    <property type="protein sequence ID" value="KCV82150.1"/>
    <property type="molecule type" value="Genomic_DNA"/>
</dbReference>
<gene>
    <name evidence="3" type="ORF">ATO10_09903</name>
</gene>
<feature type="domain" description="AMP-dependent synthetase/ligase" evidence="1">
    <location>
        <begin position="119"/>
        <end position="287"/>
    </location>
</feature>
<dbReference type="eggNOG" id="COG0318">
    <property type="taxonomic scope" value="Bacteria"/>
</dbReference>
<dbReference type="Gene3D" id="3.30.300.30">
    <property type="match status" value="1"/>
</dbReference>
<dbReference type="InterPro" id="IPR000873">
    <property type="entry name" value="AMP-dep_synth/lig_dom"/>
</dbReference>
<sequence length="451" mass="48337">MLLDMIAARGDTQTISDTRAQMGYGELAALAARLQSALPKDQHSCLGLVPENTLEGVSLLLAALDAGLPTALIAPGQNLHQRLPPFCNHLVTSTGAAQPPEIKRLEQAGNTADPERFYVATSGSTGAPKWLVHDTARLIRNAQSAGKRLGHTPQRRILIPVPIHHMFGLGAALIPALLTGASIHLVQRGNPLEVFGAERDFDPNFAYFVPSQVRSILAMRRRPRPYAGLCIAGDKLSPEEAARCENLHGPVLSLYGSSETGVTAANDPSDTADIRHQSAGRLLPGVRLGDDPQDPEQPFPLRLRHPDMCLGIAGSDGAVANKQPDVHETGDIALLLPGGQLRIIGRRDHALKRDGLLVHLSDIEASIAQCAGVADTVVVVSGQSRRGDGLVAFYTPKPRAALICEDLRRHCIDTLPSRAVPDRFIQLDALPRLASGKPDRPALVELARRES</sequence>
<evidence type="ECO:0000259" key="2">
    <source>
        <dbReference type="Pfam" id="PF13193"/>
    </source>
</evidence>
<dbReference type="Gene3D" id="3.40.50.12780">
    <property type="entry name" value="N-terminal domain of ligase-like"/>
    <property type="match status" value="1"/>
</dbReference>